<dbReference type="InterPro" id="IPR038507">
    <property type="entry name" value="YcnI-like_sf"/>
</dbReference>
<evidence type="ECO:0000256" key="2">
    <source>
        <dbReference type="SAM" id="Phobius"/>
    </source>
</evidence>
<dbReference type="Gene3D" id="2.60.40.2230">
    <property type="entry name" value="Uncharacterised protein YcnI-like PF07987, DUF1775"/>
    <property type="match status" value="1"/>
</dbReference>
<dbReference type="EMBL" id="QQAY01000014">
    <property type="protein sequence ID" value="RDI39906.1"/>
    <property type="molecule type" value="Genomic_DNA"/>
</dbReference>
<dbReference type="OrthoDB" id="69896at2"/>
<evidence type="ECO:0000313" key="5">
    <source>
        <dbReference type="EMBL" id="RDI39906.1"/>
    </source>
</evidence>
<dbReference type="RefSeq" id="WP_114746674.1">
    <property type="nucleotide sequence ID" value="NZ_QQAY01000014.1"/>
</dbReference>
<evidence type="ECO:0000313" key="6">
    <source>
        <dbReference type="Proteomes" id="UP000255326"/>
    </source>
</evidence>
<feature type="chain" id="PRO_5016719991" evidence="3">
    <location>
        <begin position="25"/>
        <end position="206"/>
    </location>
</feature>
<feature type="domain" description="YncI copper-binding" evidence="4">
    <location>
        <begin position="25"/>
        <end position="143"/>
    </location>
</feature>
<dbReference type="Pfam" id="PF07987">
    <property type="entry name" value="DUF1775"/>
    <property type="match status" value="1"/>
</dbReference>
<proteinExistence type="predicted"/>
<evidence type="ECO:0000259" key="4">
    <source>
        <dbReference type="Pfam" id="PF07987"/>
    </source>
</evidence>
<sequence>MKKALKMIPLAFVLLFAFAGMASAHVVVFPKEVQQGTYEKFTVRVPSEKETATTMVKVVVPEGVDISRVKAIPGWSYTFEKDASGKVKSITWKAEDKGIASTEFGEFDMQGKVSDNADQLIWKAYQTYADNSEVKWIGPEDSDKPASITVVSKATGEEADHHGAHSTAAVQSEENEDDASSLPLYLSIGALVIAVLAFIVSLMKKK</sequence>
<dbReference type="AlphaFoldDB" id="A0A370G9P5"/>
<name>A0A370G9P5_9BACI</name>
<dbReference type="InterPro" id="IPR012533">
    <property type="entry name" value="YcnI-copper_dom"/>
</dbReference>
<dbReference type="Proteomes" id="UP000255326">
    <property type="component" value="Unassembled WGS sequence"/>
</dbReference>
<organism evidence="5 6">
    <name type="scientific">Falsibacillus pallidus</name>
    <dbReference type="NCBI Taxonomy" id="493781"/>
    <lineage>
        <taxon>Bacteria</taxon>
        <taxon>Bacillati</taxon>
        <taxon>Bacillota</taxon>
        <taxon>Bacilli</taxon>
        <taxon>Bacillales</taxon>
        <taxon>Bacillaceae</taxon>
        <taxon>Falsibacillus</taxon>
    </lineage>
</organism>
<feature type="signal peptide" evidence="3">
    <location>
        <begin position="1"/>
        <end position="24"/>
    </location>
</feature>
<evidence type="ECO:0000256" key="1">
    <source>
        <dbReference type="SAM" id="MobiDB-lite"/>
    </source>
</evidence>
<keyword evidence="2" id="KW-0812">Transmembrane</keyword>
<keyword evidence="3" id="KW-0732">Signal</keyword>
<dbReference type="CDD" id="cd08545">
    <property type="entry name" value="YcnI_like"/>
    <property type="match status" value="1"/>
</dbReference>
<evidence type="ECO:0000256" key="3">
    <source>
        <dbReference type="SAM" id="SignalP"/>
    </source>
</evidence>
<feature type="region of interest" description="Disordered" evidence="1">
    <location>
        <begin position="155"/>
        <end position="174"/>
    </location>
</feature>
<protein>
    <submittedName>
        <fullName evidence="5">Uncharacterized protein YcnI</fullName>
    </submittedName>
</protein>
<comment type="caution">
    <text evidence="5">The sequence shown here is derived from an EMBL/GenBank/DDBJ whole genome shotgun (WGS) entry which is preliminary data.</text>
</comment>
<gene>
    <name evidence="5" type="ORF">DFR59_11464</name>
</gene>
<feature type="transmembrane region" description="Helical" evidence="2">
    <location>
        <begin position="182"/>
        <end position="203"/>
    </location>
</feature>
<keyword evidence="2" id="KW-1133">Transmembrane helix</keyword>
<keyword evidence="2" id="KW-0472">Membrane</keyword>
<accession>A0A370G9P5</accession>
<keyword evidence="6" id="KW-1185">Reference proteome</keyword>
<reference evidence="5 6" key="1">
    <citation type="submission" date="2018-07" db="EMBL/GenBank/DDBJ databases">
        <title>Genomic Encyclopedia of Type Strains, Phase IV (KMG-IV): sequencing the most valuable type-strain genomes for metagenomic binning, comparative biology and taxonomic classification.</title>
        <authorList>
            <person name="Goeker M."/>
        </authorList>
    </citation>
    <scope>NUCLEOTIDE SEQUENCE [LARGE SCALE GENOMIC DNA]</scope>
    <source>
        <strain evidence="5 6">DSM 25281</strain>
    </source>
</reference>